<evidence type="ECO:0000313" key="2">
    <source>
        <dbReference type="Proteomes" id="UP000502721"/>
    </source>
</evidence>
<accession>A0A288QPX8</accession>
<dbReference type="Pfam" id="PF04631">
    <property type="entry name" value="PIF2"/>
    <property type="match status" value="1"/>
</dbReference>
<dbReference type="KEGG" id="vg:65101949"/>
<name>A0A288QPX8_9ABAC</name>
<dbReference type="Proteomes" id="UP000502721">
    <property type="component" value="Segment"/>
</dbReference>
<reference evidence="1" key="1">
    <citation type="submission" date="2018-05" db="EMBL/GenBank/DDBJ databases">
        <title>Genome sequence and analysis of Cyclophragma undans nucleopolyhedrovirus: a distinct group I alphabaculovirus.</title>
        <authorList>
            <person name="Zhu Z."/>
            <person name="Yin F."/>
            <person name="Liu X."/>
            <person name="Hou D."/>
            <person name="Wang J."/>
            <person name="Zhang L."/>
            <person name="Arif B."/>
            <person name="Wang H."/>
            <person name="Deng F."/>
            <person name="Hu Z."/>
        </authorList>
    </citation>
    <scope>NUCLEOTIDE SEQUENCE [LARGE SCALE GENOMIC DNA]</scope>
    <source>
        <strain evidence="1">Whiov</strain>
    </source>
</reference>
<dbReference type="EMBL" id="KT957089">
    <property type="protein sequence ID" value="AOT85587.1"/>
    <property type="molecule type" value="Genomic_DNA"/>
</dbReference>
<keyword evidence="2" id="KW-1185">Reference proteome</keyword>
<evidence type="ECO:0000313" key="1">
    <source>
        <dbReference type="EMBL" id="AOT85587.1"/>
    </source>
</evidence>
<dbReference type="InterPro" id="IPR006725">
    <property type="entry name" value="PIF2"/>
</dbReference>
<proteinExistence type="predicted"/>
<sequence length="381" mass="43399">MYRVLIVIFLFVFIYIIYQPFYQAYAHIKKQQNIYNATLDDRMDYIESVMRRRHYVPMEALPTVRFDTKLGTLAGETIKCMSMPMFVNEIEMPMFDCSELCEDDAAAYFYVGPTDTFVINGLKLSTGGYCTTNSVPRNCNRETSVVLMSLNQWTCIAEDPRYFSGTDNMVQLAGRQHFDRIMPGESDRNVLFDRLLGREVDVRTNTFRRTWDELLADGSRRFELRCNARDSNNNLMFVNPLNPLECLPNVCTNVSNVHLSVRPVFETGECDCGDSAVTRVTHTVPGDASSICASVVDGLNRDTASYVFRVECVNLYTSILDFSGDKLLCPSDTFDRNTDAAFAFEAPGTYPLSGNGIDEPTHRFWLDTKSRVRYNDVRGQL</sequence>
<dbReference type="GeneID" id="65101949"/>
<dbReference type="RefSeq" id="YP_010086731.1">
    <property type="nucleotide sequence ID" value="NC_055467.1"/>
</dbReference>
<protein>
    <submittedName>
        <fullName evidence="1">Pif-2</fullName>
    </submittedName>
</protein>
<organism evidence="1 2">
    <name type="scientific">Cyclophragma undans nucleopolyhedrovirus</name>
    <dbReference type="NCBI Taxonomy" id="1906244"/>
    <lineage>
        <taxon>Viruses</taxon>
        <taxon>Viruses incertae sedis</taxon>
        <taxon>Naldaviricetes</taxon>
        <taxon>Lefavirales</taxon>
        <taxon>Baculoviridae</taxon>
        <taxon>Alphabaculovirus</taxon>
        <taxon>Alphabaculovirus cycundantis</taxon>
    </lineage>
</organism>